<evidence type="ECO:0000256" key="1">
    <source>
        <dbReference type="SAM" id="Phobius"/>
    </source>
</evidence>
<organism evidence="2 3">
    <name type="scientific">Salmonella enterica</name>
    <name type="common">Salmonella choleraesuis</name>
    <dbReference type="NCBI Taxonomy" id="28901"/>
    <lineage>
        <taxon>Bacteria</taxon>
        <taxon>Pseudomonadati</taxon>
        <taxon>Pseudomonadota</taxon>
        <taxon>Gammaproteobacteria</taxon>
        <taxon>Enterobacterales</taxon>
        <taxon>Enterobacteriaceae</taxon>
        <taxon>Salmonella</taxon>
    </lineage>
</organism>
<dbReference type="EMBL" id="UGWP01000004">
    <property type="protein sequence ID" value="SUF55897.1"/>
    <property type="molecule type" value="Genomic_DNA"/>
</dbReference>
<evidence type="ECO:0000313" key="3">
    <source>
        <dbReference type="Proteomes" id="UP000254597"/>
    </source>
</evidence>
<name>A0A379QFP9_SALER</name>
<keyword evidence="1" id="KW-0472">Membrane</keyword>
<protein>
    <submittedName>
        <fullName evidence="2">Uncharacterized protein</fullName>
    </submittedName>
</protein>
<evidence type="ECO:0000313" key="2">
    <source>
        <dbReference type="EMBL" id="SUF55897.1"/>
    </source>
</evidence>
<keyword evidence="1" id="KW-0812">Transmembrane</keyword>
<dbReference type="Proteomes" id="UP000254597">
    <property type="component" value="Unassembled WGS sequence"/>
</dbReference>
<proteinExistence type="predicted"/>
<sequence>MSEIFKKVSKPGKTNFYTGCITGTVLCFVLINLLFSYDAIRFQRPYMGVFFVHAEIQCIYTI</sequence>
<dbReference type="AlphaFoldDB" id="A0A379QFP9"/>
<keyword evidence="1" id="KW-1133">Transmembrane helix</keyword>
<accession>A0A379QFP9</accession>
<feature type="transmembrane region" description="Helical" evidence="1">
    <location>
        <begin position="16"/>
        <end position="37"/>
    </location>
</feature>
<gene>
    <name evidence="2" type="ORF">NCTC10252_01109</name>
</gene>
<reference evidence="2 3" key="1">
    <citation type="submission" date="2018-06" db="EMBL/GenBank/DDBJ databases">
        <authorList>
            <consortium name="Pathogen Informatics"/>
            <person name="Doyle S."/>
        </authorList>
    </citation>
    <scope>NUCLEOTIDE SEQUENCE [LARGE SCALE GENOMIC DNA]</scope>
    <source>
        <strain evidence="2 3">NCTC10252</strain>
    </source>
</reference>